<feature type="domain" description="DUF11" evidence="3">
    <location>
        <begin position="762"/>
        <end position="872"/>
    </location>
</feature>
<feature type="compositionally biased region" description="Polar residues" evidence="1">
    <location>
        <begin position="1232"/>
        <end position="1241"/>
    </location>
</feature>
<evidence type="ECO:0000313" key="5">
    <source>
        <dbReference type="Proteomes" id="UP000054010"/>
    </source>
</evidence>
<feature type="domain" description="DUF11" evidence="3">
    <location>
        <begin position="1018"/>
        <end position="1124"/>
    </location>
</feature>
<dbReference type="PANTHER" id="PTHR34819">
    <property type="entry name" value="LARGE CYSTEINE-RICH PERIPLASMIC PROTEIN OMCB"/>
    <property type="match status" value="1"/>
</dbReference>
<dbReference type="InterPro" id="IPR051172">
    <property type="entry name" value="Chlamydia_OmcB"/>
</dbReference>
<dbReference type="Pfam" id="PF01345">
    <property type="entry name" value="DUF11"/>
    <property type="match status" value="7"/>
</dbReference>
<feature type="signal peptide" evidence="2">
    <location>
        <begin position="1"/>
        <end position="18"/>
    </location>
</feature>
<reference evidence="4 5" key="1">
    <citation type="journal article" date="2011" name="J. Bacteriol.">
        <title>Draft genome sequence of the anoxygenic filamentous phototrophic bacterium Oscillochloris trichoides subsp. DG-6.</title>
        <authorList>
            <person name="Kuznetsov B.B."/>
            <person name="Ivanovsky R.N."/>
            <person name="Keppen O.I."/>
            <person name="Sukhacheva M.V."/>
            <person name="Bumazhkin B.K."/>
            <person name="Patutina E.O."/>
            <person name="Beletsky A.V."/>
            <person name="Mardanov A.V."/>
            <person name="Baslerov R.V."/>
            <person name="Panteleeva A.N."/>
            <person name="Kolganova T.V."/>
            <person name="Ravin N.V."/>
            <person name="Skryabin K.G."/>
        </authorList>
    </citation>
    <scope>NUCLEOTIDE SEQUENCE [LARGE SCALE GENOMIC DNA]</scope>
    <source>
        <strain evidence="4 5">DG-6</strain>
    </source>
</reference>
<feature type="domain" description="DUF11" evidence="3">
    <location>
        <begin position="1276"/>
        <end position="1389"/>
    </location>
</feature>
<dbReference type="eggNOG" id="COG1361">
    <property type="taxonomic scope" value="Bacteria"/>
</dbReference>
<dbReference type="InterPro" id="IPR047589">
    <property type="entry name" value="DUF11_rpt"/>
</dbReference>
<gene>
    <name evidence="4" type="ORF">OSCT_3100</name>
</gene>
<keyword evidence="2" id="KW-0732">Signal</keyword>
<dbReference type="HOGENOM" id="CLU_247757_0_0_0"/>
<organism evidence="4 5">
    <name type="scientific">Oscillochloris trichoides DG-6</name>
    <dbReference type="NCBI Taxonomy" id="765420"/>
    <lineage>
        <taxon>Bacteria</taxon>
        <taxon>Bacillati</taxon>
        <taxon>Chloroflexota</taxon>
        <taxon>Chloroflexia</taxon>
        <taxon>Chloroflexales</taxon>
        <taxon>Chloroflexineae</taxon>
        <taxon>Oscillochloridaceae</taxon>
        <taxon>Oscillochloris</taxon>
    </lineage>
</organism>
<feature type="domain" description="DUF11" evidence="3">
    <location>
        <begin position="504"/>
        <end position="628"/>
    </location>
</feature>
<keyword evidence="5" id="KW-1185">Reference proteome</keyword>
<evidence type="ECO:0000313" key="4">
    <source>
        <dbReference type="EMBL" id="EFO79024.1"/>
    </source>
</evidence>
<name>E1IIE9_9CHLR</name>
<feature type="compositionally biased region" description="Polar residues" evidence="1">
    <location>
        <begin position="1119"/>
        <end position="1136"/>
    </location>
</feature>
<dbReference type="Proteomes" id="UP000054010">
    <property type="component" value="Unassembled WGS sequence"/>
</dbReference>
<evidence type="ECO:0000259" key="3">
    <source>
        <dbReference type="Pfam" id="PF01345"/>
    </source>
</evidence>
<feature type="region of interest" description="Disordered" evidence="1">
    <location>
        <begin position="1368"/>
        <end position="1395"/>
    </location>
</feature>
<dbReference type="Gene3D" id="2.60.40.1170">
    <property type="entry name" value="Mu homology domain, subdomain B"/>
    <property type="match status" value="2"/>
</dbReference>
<feature type="domain" description="DUF11" evidence="3">
    <location>
        <begin position="1146"/>
        <end position="1258"/>
    </location>
</feature>
<sequence length="1520" mass="159109">MVALVLLGCCGLITQVAAVGSSHIQQGDRAYLEWHTTNASAGIPRQTTISAYANAGEQIFLGSSAVGIGSGDIRYYGPDGSTGVCTAQGAGVGLINDYAEEQSGSFIPCLISTTQTNNAGAGIWDFEFISPEPDSGIVGNDPAPIAANDPTWVQPNDRWATAAWHVSVRNASGTEITGRVFARYLAYNMGANGRSLDADYWILTNEGYGYQIDMNGIDPYGFIFFANAEGITDARGNPIYRSMQQVGTGTLPSPYMVHRPNDPDDLTQNDVTYKIFFELPSSDLPPTASEYDQATSSVVATWLRLPTPVPPPVPQNFAFVGVEGTAGQAGTSPLGGYFSFDLTHEANYQISIDVNGNGSYSDPEDRVLLGRASAGHNMVFWDTLDALGATIPAGTLNITAAIQTNVGEIHFPFVDPENNTNGIRVNRFRGGESEPVKDRIYYDDRNLSGGTPPNPRAALLGVPSSAGAHAWDADFGNNRVIDTWTYFPSGSVPLNTQIVLAEADVGITKSHVPAIFTPGQPVQYTVTVTNYGPSATTNSRVIDDVPALILNTTWSCSVPAGQGNCDQASGIGNLIDTTVDLNTGGVATFTINGILSPSATGSLVNTATVQRTNDTTDPNPGNNSTTDTAPIRVVADLELNKSIITPPPITAGMEVEFSIVLRNRGPASTSGVVVREQLPPGLTLVTALPSKGTYLAGIWTVGDMALNEVATLTLRATWSGAAVSNVAEVTASSLPDPDSTPNNNTSSEDDQSSAALPLQIADLRLTKTVNSGLVAVGQTVTFTLEVTNDGPAAASGVRVREQLPLGLALVQATPTQGSYDASSGIWNVGNLALNASARMQIEATMLGVGPFSNVAQVSGSDQYDPDSTPNNDDPSEDDYGVAIVRGQLADLSLSKGLDNPQPIYGAEIVYTLTLRNAGPSMATNVTVEDQIPPGLIYVGSTPSQGSYAAGTGIWTVGNVAANASATLQIRAQVATNSVVVNTAQVSHSDQPDPDSTPGNNQPGEDDQASVVLTPQVADLVLTKSVNPSSVAVGNQATFTITLRNDGPDSATNVEVSEQLPSGLVYVSHAASQGSYDPTTGRWIVGTLANTQQVTLNVVVQVAGVGPYTNTAEVSRSDQPDPNSTPGNGQPSENDQASATLSGLMADLSLLKRVNTALLPPDGIVEFSIEIRNHGPSPTSDVLVIERLPLGATVLNVVQSKNGYDTGTNVWDVGDLAVGEVATLTLTVQLTGPGPFTNTAEVSHSALPDPDSSPDNQNASEDDQSSARVGVPPGEADLELTKTLVSLSKLSDSAVFLISVINHGPDPATNVEVLEQLPSGLLYVNASPSQGSYNPTTGNWYIGTIPTGATVTLQIMTQVTAAESTAITNTAQVSRSDQPDPNSTPGNSAATENDQASVTFSRLTPVVLTSFDAERQGEGVLLRWSTGIEIQSDGFYLYRSARGKRTDAVRITPTLILARGGTSGGAAYSFHDQSALPGVTYTYWLMEVGTGGTRMEYGPVQVAGVEAVGFRIYLPLVLANR</sequence>
<evidence type="ECO:0000256" key="1">
    <source>
        <dbReference type="SAM" id="MobiDB-lite"/>
    </source>
</evidence>
<feature type="region of interest" description="Disordered" evidence="1">
    <location>
        <begin position="730"/>
        <end position="753"/>
    </location>
</feature>
<dbReference type="EMBL" id="ADVR01000133">
    <property type="protein sequence ID" value="EFO79024.1"/>
    <property type="molecule type" value="Genomic_DNA"/>
</dbReference>
<feature type="domain" description="DUF11" evidence="3">
    <location>
        <begin position="890"/>
        <end position="1000"/>
    </location>
</feature>
<feature type="domain" description="DUF11" evidence="3">
    <location>
        <begin position="636"/>
        <end position="747"/>
    </location>
</feature>
<comment type="caution">
    <text evidence="4">The sequence shown here is derived from an EMBL/GenBank/DDBJ whole genome shotgun (WGS) entry which is preliminary data.</text>
</comment>
<dbReference type="PANTHER" id="PTHR34819:SF3">
    <property type="entry name" value="CELL SURFACE PROTEIN"/>
    <property type="match status" value="1"/>
</dbReference>
<feature type="region of interest" description="Disordered" evidence="1">
    <location>
        <begin position="857"/>
        <end position="878"/>
    </location>
</feature>
<dbReference type="Gene3D" id="2.60.40.10">
    <property type="entry name" value="Immunoglobulins"/>
    <property type="match status" value="5"/>
</dbReference>
<feature type="region of interest" description="Disordered" evidence="1">
    <location>
        <begin position="1109"/>
        <end position="1136"/>
    </location>
</feature>
<feature type="region of interest" description="Disordered" evidence="1">
    <location>
        <begin position="1232"/>
        <end position="1273"/>
    </location>
</feature>
<dbReference type="InterPro" id="IPR001434">
    <property type="entry name" value="OmcB-like_DUF11"/>
</dbReference>
<dbReference type="NCBIfam" id="TIGR01451">
    <property type="entry name" value="B_ant_repeat"/>
    <property type="match status" value="7"/>
</dbReference>
<feature type="region of interest" description="Disordered" evidence="1">
    <location>
        <begin position="983"/>
        <end position="1006"/>
    </location>
</feature>
<accession>E1IIE9</accession>
<protein>
    <recommendedName>
        <fullName evidence="3">DUF11 domain-containing protein</fullName>
    </recommendedName>
</protein>
<dbReference type="STRING" id="765420.OSCT_3100"/>
<dbReference type="InterPro" id="IPR013783">
    <property type="entry name" value="Ig-like_fold"/>
</dbReference>
<feature type="chain" id="PRO_5003147107" description="DUF11 domain-containing protein" evidence="2">
    <location>
        <begin position="19"/>
        <end position="1520"/>
    </location>
</feature>
<evidence type="ECO:0000256" key="2">
    <source>
        <dbReference type="SAM" id="SignalP"/>
    </source>
</evidence>
<dbReference type="eggNOG" id="COG4932">
    <property type="taxonomic scope" value="Bacteria"/>
</dbReference>
<proteinExistence type="predicted"/>